<comment type="caution">
    <text evidence="2">The sequence shown here is derived from an EMBL/GenBank/DDBJ whole genome shotgun (WGS) entry which is preliminary data.</text>
</comment>
<evidence type="ECO:0000313" key="3">
    <source>
        <dbReference type="Proteomes" id="UP001172737"/>
    </source>
</evidence>
<evidence type="ECO:0008006" key="5">
    <source>
        <dbReference type="Google" id="ProtNLM"/>
    </source>
</evidence>
<evidence type="ECO:0000313" key="2">
    <source>
        <dbReference type="EMBL" id="MDN4488983.1"/>
    </source>
</evidence>
<dbReference type="Proteomes" id="UP001172756">
    <property type="component" value="Unassembled WGS sequence"/>
</dbReference>
<reference evidence="2" key="1">
    <citation type="submission" date="2023-06" db="EMBL/GenBank/DDBJ databases">
        <title>Sysu t00039.</title>
        <authorList>
            <person name="Gao L."/>
            <person name="Fang B.-Z."/>
            <person name="Li W.-J."/>
        </authorList>
    </citation>
    <scope>NUCLEOTIDE SEQUENCE</scope>
    <source>
        <strain evidence="2">SYSU T00039</strain>
    </source>
</reference>
<organism evidence="2 3">
    <name type="scientific">Demequina lignilytica</name>
    <dbReference type="NCBI Taxonomy" id="3051663"/>
    <lineage>
        <taxon>Bacteria</taxon>
        <taxon>Bacillati</taxon>
        <taxon>Actinomycetota</taxon>
        <taxon>Actinomycetes</taxon>
        <taxon>Micrococcales</taxon>
        <taxon>Demequinaceae</taxon>
        <taxon>Demequina</taxon>
    </lineage>
</organism>
<name>A0AAW7M2G7_9MICO</name>
<protein>
    <recommendedName>
        <fullName evidence="5">DUF2795 domain-containing protein</fullName>
    </recommendedName>
</protein>
<keyword evidence="3" id="KW-1185">Reference proteome</keyword>
<dbReference type="EMBL" id="JAUHPX010000009">
    <property type="protein sequence ID" value="MDN4488983.1"/>
    <property type="molecule type" value="Genomic_DNA"/>
</dbReference>
<dbReference type="RefSeq" id="WP_301121691.1">
    <property type="nucleotide sequence ID" value="NZ_JAUHPX010000009.1"/>
</dbReference>
<reference evidence="1 4" key="2">
    <citation type="submission" date="2023-06" db="EMBL/GenBank/DDBJ databases">
        <title>SYSU T0a273.</title>
        <authorList>
            <person name="Gao L."/>
            <person name="Fang B.-Z."/>
            <person name="Li W.-J."/>
        </authorList>
    </citation>
    <scope>NUCLEOTIDE SEQUENCE [LARGE SCALE GENOMIC DNA]</scope>
    <source>
        <strain evidence="1 4">SYSU T0a273</strain>
    </source>
</reference>
<evidence type="ECO:0000313" key="1">
    <source>
        <dbReference type="EMBL" id="MDN4484399.1"/>
    </source>
</evidence>
<accession>A0AAW7M2G7</accession>
<evidence type="ECO:0000313" key="4">
    <source>
        <dbReference type="Proteomes" id="UP001172756"/>
    </source>
</evidence>
<dbReference type="AlphaFoldDB" id="A0AAW7M2G7"/>
<sequence length="57" mass="6526">MADINESRESLGQVEYPAEVREALKAVTELPDDLEQQAEFFDKVQEALSTRLRDEQS</sequence>
<gene>
    <name evidence="1" type="ORF">QQ002_12680</name>
    <name evidence="2" type="ORF">QQX10_12480</name>
</gene>
<proteinExistence type="predicted"/>
<dbReference type="Proteomes" id="UP001172737">
    <property type="component" value="Unassembled WGS sequence"/>
</dbReference>
<dbReference type="EMBL" id="JAUHQB010000011">
    <property type="protein sequence ID" value="MDN4484399.1"/>
    <property type="molecule type" value="Genomic_DNA"/>
</dbReference>